<dbReference type="GO" id="GO:0003723">
    <property type="term" value="F:RNA binding"/>
    <property type="evidence" value="ECO:0007669"/>
    <property type="project" value="UniProtKB-UniRule"/>
</dbReference>
<dbReference type="Pfam" id="PF00076">
    <property type="entry name" value="RRM_1"/>
    <property type="match status" value="1"/>
</dbReference>
<dbReference type="InterPro" id="IPR000504">
    <property type="entry name" value="RRM_dom"/>
</dbReference>
<evidence type="ECO:0000256" key="9">
    <source>
        <dbReference type="PROSITE-ProRule" id="PRU00176"/>
    </source>
</evidence>
<feature type="compositionally biased region" description="Pro residues" evidence="10">
    <location>
        <begin position="346"/>
        <end position="361"/>
    </location>
</feature>
<keyword evidence="3 8" id="KW-0863">Zinc-finger</keyword>
<evidence type="ECO:0000256" key="5">
    <source>
        <dbReference type="ARBA" id="ARBA00022884"/>
    </source>
</evidence>
<dbReference type="InterPro" id="IPR039515">
    <property type="entry name" value="NOT4_mRING-HC-C4C4"/>
</dbReference>
<keyword evidence="6" id="KW-0175">Coiled coil</keyword>
<dbReference type="CDD" id="cd12438">
    <property type="entry name" value="RRM_CNOT4"/>
    <property type="match status" value="1"/>
</dbReference>
<sequence>MEADDCCPLCMEDMDVTDKNFRPCKCGYQICLFCYRHIKDDLNGLCPACRTPYDEANVTFVTPDPQEMAKLAKEKKAKELKDKKEQQAKEKRDAELKARQEAQARAAASVAAAAVNSVAPQSASASTGVPAVGRPASCSAGSISGTSVASVSARQAASQLANKAAPPAPPMRVIQRTLVYVMGLSPRIAKEDILRRHEYFGQYGKILRIQVNGAHLHSSASGPPSCSCYITYSNREEAEQAILAVDNVVLDGRALKASFGTTKSPHAIAQGGTGAQSEGPSMHDLPAEREDPTARVEPTRHGAADPGRGVGAIRPGSVPLERPHESDEAANHTASVPEPISRHSEPPPPVAPPAIAPPAVAPPASVTSLREADVSKRDARVDSRGSSFMGPSMFGATALAMDAANGSCPTGSEMEPWTMLGNIDDLFSGIVADEQDEEEFPCNSRFARFFTKSEPKQDVSPLSSLGGVKLDEPEEDWQQGLRALLPNVNIKFSTFGDGANVPPGSLDTPAPAPSSLGLDGVGIGSLAGFGAFSSQQTKFPANGLHPFADSAAPGSGSLGGNAFGSLRGTEQLGSFSPPLGSAALNGNCLTPGCAGTEVSLLGQLASAAPLPGAQLPNSHLSSQLQSLLQNASHSPSNGMLQTSGRAVGGASLPNNDAAALGGSPPGNGLWSGNGAGGLMPGWLQSSPLKTDDQNSTDGSQNRDHPSGKTPKKEMGMVGGGGAADRGGKAKKRGGTNSRGKGDPKSSQHSK</sequence>
<dbReference type="CDD" id="cd16618">
    <property type="entry name" value="mRING-HC-C4C4_CNOT4"/>
    <property type="match status" value="1"/>
</dbReference>
<dbReference type="GO" id="GO:0008270">
    <property type="term" value="F:zinc ion binding"/>
    <property type="evidence" value="ECO:0007669"/>
    <property type="project" value="UniProtKB-KW"/>
</dbReference>
<reference evidence="13 14" key="1">
    <citation type="journal article" date="2024" name="Science">
        <title>Giant polyketide synthase enzymes in the biosynthesis of giant marine polyether toxins.</title>
        <authorList>
            <person name="Fallon T.R."/>
            <person name="Shende V.V."/>
            <person name="Wierzbicki I.H."/>
            <person name="Pendleton A.L."/>
            <person name="Watervoot N.F."/>
            <person name="Auber R.P."/>
            <person name="Gonzalez D.J."/>
            <person name="Wisecaver J.H."/>
            <person name="Moore B.S."/>
        </authorList>
    </citation>
    <scope>NUCLEOTIDE SEQUENCE [LARGE SCALE GENOMIC DNA]</scope>
    <source>
        <strain evidence="13 14">12B1</strain>
    </source>
</reference>
<evidence type="ECO:0000313" key="14">
    <source>
        <dbReference type="Proteomes" id="UP001515480"/>
    </source>
</evidence>
<dbReference type="InterPro" id="IPR035979">
    <property type="entry name" value="RBD_domain_sf"/>
</dbReference>
<organism evidence="13 14">
    <name type="scientific">Prymnesium parvum</name>
    <name type="common">Toxic golden alga</name>
    <dbReference type="NCBI Taxonomy" id="97485"/>
    <lineage>
        <taxon>Eukaryota</taxon>
        <taxon>Haptista</taxon>
        <taxon>Haptophyta</taxon>
        <taxon>Prymnesiophyceae</taxon>
        <taxon>Prymnesiales</taxon>
        <taxon>Prymnesiaceae</taxon>
        <taxon>Prymnesium</taxon>
    </lineage>
</organism>
<dbReference type="PANTHER" id="PTHR12603:SF0">
    <property type="entry name" value="CCR4-NOT TRANSCRIPTION COMPLEX SUBUNIT 4"/>
    <property type="match status" value="1"/>
</dbReference>
<name>A0AB34JYH4_PRYPA</name>
<dbReference type="GO" id="GO:0030014">
    <property type="term" value="C:CCR4-NOT complex"/>
    <property type="evidence" value="ECO:0007669"/>
    <property type="project" value="InterPro"/>
</dbReference>
<evidence type="ECO:0000256" key="2">
    <source>
        <dbReference type="ARBA" id="ARBA00022723"/>
    </source>
</evidence>
<evidence type="ECO:0000256" key="1">
    <source>
        <dbReference type="ARBA" id="ARBA00004123"/>
    </source>
</evidence>
<dbReference type="Proteomes" id="UP001515480">
    <property type="component" value="Unassembled WGS sequence"/>
</dbReference>
<dbReference type="Gene3D" id="3.30.70.330">
    <property type="match status" value="1"/>
</dbReference>
<dbReference type="SUPFAM" id="SSF54928">
    <property type="entry name" value="RNA-binding domain, RBD"/>
    <property type="match status" value="1"/>
</dbReference>
<dbReference type="InterPro" id="IPR003954">
    <property type="entry name" value="RRM_euk-type"/>
</dbReference>
<dbReference type="InterPro" id="IPR012677">
    <property type="entry name" value="Nucleotide-bd_a/b_plait_sf"/>
</dbReference>
<feature type="region of interest" description="Disordered" evidence="10">
    <location>
        <begin position="75"/>
        <end position="99"/>
    </location>
</feature>
<feature type="region of interest" description="Disordered" evidence="10">
    <location>
        <begin position="624"/>
        <end position="750"/>
    </location>
</feature>
<dbReference type="FunFam" id="3.30.40.10:FF:000006">
    <property type="entry name" value="CCR4-NOT transcription complex subunit 4"/>
    <property type="match status" value="1"/>
</dbReference>
<dbReference type="GO" id="GO:0016567">
    <property type="term" value="P:protein ubiquitination"/>
    <property type="evidence" value="ECO:0007669"/>
    <property type="project" value="TreeGrafter"/>
</dbReference>
<dbReference type="PANTHER" id="PTHR12603">
    <property type="entry name" value="CCR4-NOT TRANSCRIPTION COMPLEX RELATED"/>
    <property type="match status" value="1"/>
</dbReference>
<evidence type="ECO:0000256" key="7">
    <source>
        <dbReference type="ARBA" id="ARBA00023242"/>
    </source>
</evidence>
<evidence type="ECO:0000259" key="12">
    <source>
        <dbReference type="PROSITE" id="PS50102"/>
    </source>
</evidence>
<evidence type="ECO:0000259" key="11">
    <source>
        <dbReference type="PROSITE" id="PS50089"/>
    </source>
</evidence>
<dbReference type="InterPro" id="IPR001841">
    <property type="entry name" value="Znf_RING"/>
</dbReference>
<feature type="compositionally biased region" description="Basic and acidic residues" evidence="10">
    <location>
        <begin position="321"/>
        <end position="330"/>
    </location>
</feature>
<feature type="compositionally biased region" description="Gly residues" evidence="10">
    <location>
        <begin position="663"/>
        <end position="679"/>
    </location>
</feature>
<feature type="compositionally biased region" description="Basic and acidic residues" evidence="10">
    <location>
        <begin position="739"/>
        <end position="750"/>
    </location>
</feature>
<keyword evidence="7" id="KW-0539">Nucleus</keyword>
<feature type="compositionally biased region" description="Basic and acidic residues" evidence="10">
    <location>
        <begin position="285"/>
        <end position="303"/>
    </location>
</feature>
<dbReference type="SMART" id="SM00361">
    <property type="entry name" value="RRM_1"/>
    <property type="match status" value="1"/>
</dbReference>
<feature type="compositionally biased region" description="Low complexity" evidence="10">
    <location>
        <begin position="624"/>
        <end position="634"/>
    </location>
</feature>
<feature type="compositionally biased region" description="Basic and acidic residues" evidence="10">
    <location>
        <begin position="700"/>
        <end position="714"/>
    </location>
</feature>
<dbReference type="Gene3D" id="3.30.40.10">
    <property type="entry name" value="Zinc/RING finger domain, C3HC4 (zinc finger)"/>
    <property type="match status" value="1"/>
</dbReference>
<dbReference type="InterPro" id="IPR013083">
    <property type="entry name" value="Znf_RING/FYVE/PHD"/>
</dbReference>
<keyword evidence="5 9" id="KW-0694">RNA-binding</keyword>
<dbReference type="AlphaFoldDB" id="A0AB34JYH4"/>
<feature type="domain" description="RING-type" evidence="11">
    <location>
        <begin position="7"/>
        <end position="50"/>
    </location>
</feature>
<evidence type="ECO:0000256" key="4">
    <source>
        <dbReference type="ARBA" id="ARBA00022833"/>
    </source>
</evidence>
<feature type="compositionally biased region" description="Polar residues" evidence="10">
    <location>
        <begin position="683"/>
        <end position="699"/>
    </location>
</feature>
<dbReference type="SMART" id="SM00360">
    <property type="entry name" value="RRM"/>
    <property type="match status" value="1"/>
</dbReference>
<dbReference type="EMBL" id="JBGBPQ010000003">
    <property type="protein sequence ID" value="KAL1527001.1"/>
    <property type="molecule type" value="Genomic_DNA"/>
</dbReference>
<keyword evidence="4" id="KW-0862">Zinc</keyword>
<evidence type="ECO:0000313" key="13">
    <source>
        <dbReference type="EMBL" id="KAL1527001.1"/>
    </source>
</evidence>
<feature type="compositionally biased region" description="Basic and acidic residues" evidence="10">
    <location>
        <begin position="370"/>
        <end position="383"/>
    </location>
</feature>
<evidence type="ECO:0008006" key="15">
    <source>
        <dbReference type="Google" id="ProtNLM"/>
    </source>
</evidence>
<dbReference type="GO" id="GO:0004842">
    <property type="term" value="F:ubiquitin-protein transferase activity"/>
    <property type="evidence" value="ECO:0007669"/>
    <property type="project" value="InterPro"/>
</dbReference>
<protein>
    <recommendedName>
        <fullName evidence="15">CCR4-NOT transcription complex subunit 4</fullName>
    </recommendedName>
</protein>
<proteinExistence type="predicted"/>
<keyword evidence="2" id="KW-0479">Metal-binding</keyword>
<accession>A0AB34JYH4</accession>
<feature type="domain" description="RRM" evidence="12">
    <location>
        <begin position="177"/>
        <end position="262"/>
    </location>
</feature>
<keyword evidence="14" id="KW-1185">Reference proteome</keyword>
<dbReference type="GO" id="GO:0005634">
    <property type="term" value="C:nucleus"/>
    <property type="evidence" value="ECO:0007669"/>
    <property type="project" value="UniProtKB-SubCell"/>
</dbReference>
<evidence type="ECO:0000256" key="10">
    <source>
        <dbReference type="SAM" id="MobiDB-lite"/>
    </source>
</evidence>
<evidence type="ECO:0000256" key="8">
    <source>
        <dbReference type="PROSITE-ProRule" id="PRU00175"/>
    </source>
</evidence>
<dbReference type="PROSITE" id="PS50089">
    <property type="entry name" value="ZF_RING_2"/>
    <property type="match status" value="1"/>
</dbReference>
<comment type="caution">
    <text evidence="13">The sequence shown here is derived from an EMBL/GenBank/DDBJ whole genome shotgun (WGS) entry which is preliminary data.</text>
</comment>
<feature type="region of interest" description="Disordered" evidence="10">
    <location>
        <begin position="261"/>
        <end position="386"/>
    </location>
</feature>
<gene>
    <name evidence="13" type="ORF">AB1Y20_015689</name>
</gene>
<evidence type="ECO:0000256" key="6">
    <source>
        <dbReference type="ARBA" id="ARBA00023054"/>
    </source>
</evidence>
<dbReference type="Pfam" id="PF14570">
    <property type="entry name" value="zf-RING_4"/>
    <property type="match status" value="1"/>
</dbReference>
<comment type="subcellular location">
    <subcellularLocation>
        <location evidence="1">Nucleus</location>
    </subcellularLocation>
</comment>
<dbReference type="SUPFAM" id="SSF57850">
    <property type="entry name" value="RING/U-box"/>
    <property type="match status" value="1"/>
</dbReference>
<dbReference type="InterPro" id="IPR034261">
    <property type="entry name" value="CNOT4_RRM"/>
</dbReference>
<dbReference type="InterPro" id="IPR039780">
    <property type="entry name" value="Mot2"/>
</dbReference>
<feature type="compositionally biased region" description="Polar residues" evidence="10">
    <location>
        <begin position="635"/>
        <end position="644"/>
    </location>
</feature>
<evidence type="ECO:0000256" key="3">
    <source>
        <dbReference type="ARBA" id="ARBA00022771"/>
    </source>
</evidence>
<dbReference type="PROSITE" id="PS50102">
    <property type="entry name" value="RRM"/>
    <property type="match status" value="1"/>
</dbReference>